<proteinExistence type="predicted"/>
<evidence type="ECO:0000313" key="3">
    <source>
        <dbReference type="Proteomes" id="UP001189429"/>
    </source>
</evidence>
<evidence type="ECO:0000256" key="1">
    <source>
        <dbReference type="SAM" id="MobiDB-lite"/>
    </source>
</evidence>
<name>A0ABN9Q0M1_9DINO</name>
<accession>A0ABN9Q0M1</accession>
<evidence type="ECO:0000313" key="2">
    <source>
        <dbReference type="EMBL" id="CAK0798042.1"/>
    </source>
</evidence>
<feature type="region of interest" description="Disordered" evidence="1">
    <location>
        <begin position="1"/>
        <end position="34"/>
    </location>
</feature>
<protein>
    <submittedName>
        <fullName evidence="2">Uncharacterized protein</fullName>
    </submittedName>
</protein>
<keyword evidence="3" id="KW-1185">Reference proteome</keyword>
<organism evidence="2 3">
    <name type="scientific">Prorocentrum cordatum</name>
    <dbReference type="NCBI Taxonomy" id="2364126"/>
    <lineage>
        <taxon>Eukaryota</taxon>
        <taxon>Sar</taxon>
        <taxon>Alveolata</taxon>
        <taxon>Dinophyceae</taxon>
        <taxon>Prorocentrales</taxon>
        <taxon>Prorocentraceae</taxon>
        <taxon>Prorocentrum</taxon>
    </lineage>
</organism>
<dbReference type="EMBL" id="CAUYUJ010001880">
    <property type="protein sequence ID" value="CAK0798042.1"/>
    <property type="molecule type" value="Genomic_DNA"/>
</dbReference>
<gene>
    <name evidence="2" type="ORF">PCOR1329_LOCUS6947</name>
</gene>
<comment type="caution">
    <text evidence="2">The sequence shown here is derived from an EMBL/GenBank/DDBJ whole genome shotgun (WGS) entry which is preliminary data.</text>
</comment>
<reference evidence="2" key="1">
    <citation type="submission" date="2023-10" db="EMBL/GenBank/DDBJ databases">
        <authorList>
            <person name="Chen Y."/>
            <person name="Shah S."/>
            <person name="Dougan E. K."/>
            <person name="Thang M."/>
            <person name="Chan C."/>
        </authorList>
    </citation>
    <scope>NUCLEOTIDE SEQUENCE [LARGE SCALE GENOMIC DNA]</scope>
</reference>
<feature type="compositionally biased region" description="Polar residues" evidence="1">
    <location>
        <begin position="9"/>
        <end position="28"/>
    </location>
</feature>
<dbReference type="Proteomes" id="UP001189429">
    <property type="component" value="Unassembled WGS sequence"/>
</dbReference>
<sequence>MATVVGFSTRHSAQTSLTMGSSFASQSEAPLDPPVLPPYRGQALPAEMLDKNAKALKNMNAQTAKRAKWHVKALGPKAKQTNNQTLRRAAATGEGARPNAGAELKALRIQDTPGLRRHLRRRLERWNLQIVPGHRPQRMEAALSCIGAPVPPCVWAASLKALLGGWTTAASGGRPSQCLFGCQSGQDVIAHHAHCPCVAQLARARLRLEPAPAAVRPGDFLLLHGHSGARRLALRAPCLRATFMAANAARSGRANAAGDARAQVMLDGAARDAPLTGIVDTLWST</sequence>